<organism evidence="1 2">
    <name type="scientific">Funneliformis geosporum</name>
    <dbReference type="NCBI Taxonomy" id="1117311"/>
    <lineage>
        <taxon>Eukaryota</taxon>
        <taxon>Fungi</taxon>
        <taxon>Fungi incertae sedis</taxon>
        <taxon>Mucoromycota</taxon>
        <taxon>Glomeromycotina</taxon>
        <taxon>Glomeromycetes</taxon>
        <taxon>Glomerales</taxon>
        <taxon>Glomeraceae</taxon>
        <taxon>Funneliformis</taxon>
    </lineage>
</organism>
<sequence>DCSWRKFRAEYCDSLDPFSEGNIFSVMPPKKSWKNISNLSGREKVRKVIQIKKLNHYNKTQLNLNKSRFNVRNKDMNKISDVTAAIFDDEKIVEQELKNYNDHELGLHQHQRPHRKTASPTTINTYRFDLDQNDDVLKEAYTYSNLGHNCPQQRSWAFSGGGWGDLNSTNNAWGQTDGFISNNEICRFVCKLLLNNNATSFNFSPLQNNTTSQRAIQTLLLGNNKVI</sequence>
<comment type="caution">
    <text evidence="1">The sequence shown here is derived from an EMBL/GenBank/DDBJ whole genome shotgun (WGS) entry which is preliminary data.</text>
</comment>
<protein>
    <submittedName>
        <fullName evidence="1">7976_t:CDS:1</fullName>
    </submittedName>
</protein>
<dbReference type="EMBL" id="CAMKVN010007886">
    <property type="protein sequence ID" value="CAI2191967.1"/>
    <property type="molecule type" value="Genomic_DNA"/>
</dbReference>
<keyword evidence="2" id="KW-1185">Reference proteome</keyword>
<dbReference type="OrthoDB" id="5575062at2759"/>
<proteinExistence type="predicted"/>
<dbReference type="Proteomes" id="UP001153678">
    <property type="component" value="Unassembled WGS sequence"/>
</dbReference>
<gene>
    <name evidence="1" type="ORF">FWILDA_LOCUS15339</name>
</gene>
<dbReference type="AlphaFoldDB" id="A0A9W4T429"/>
<evidence type="ECO:0000313" key="1">
    <source>
        <dbReference type="EMBL" id="CAI2191967.1"/>
    </source>
</evidence>
<feature type="non-terminal residue" evidence="1">
    <location>
        <position position="1"/>
    </location>
</feature>
<name>A0A9W4T429_9GLOM</name>
<evidence type="ECO:0000313" key="2">
    <source>
        <dbReference type="Proteomes" id="UP001153678"/>
    </source>
</evidence>
<reference evidence="1" key="1">
    <citation type="submission" date="2022-08" db="EMBL/GenBank/DDBJ databases">
        <authorList>
            <person name="Kallberg Y."/>
            <person name="Tangrot J."/>
            <person name="Rosling A."/>
        </authorList>
    </citation>
    <scope>NUCLEOTIDE SEQUENCE</scope>
    <source>
        <strain evidence="1">Wild A</strain>
    </source>
</reference>
<accession>A0A9W4T429</accession>